<feature type="transmembrane region" description="Helical" evidence="1">
    <location>
        <begin position="172"/>
        <end position="193"/>
    </location>
</feature>
<organism evidence="2 3">
    <name type="scientific">Alkalihalobacillus trypoxylicola</name>
    <dbReference type="NCBI Taxonomy" id="519424"/>
    <lineage>
        <taxon>Bacteria</taxon>
        <taxon>Bacillati</taxon>
        <taxon>Bacillota</taxon>
        <taxon>Bacilli</taxon>
        <taxon>Bacillales</taxon>
        <taxon>Bacillaceae</taxon>
        <taxon>Alkalihalobacillus</taxon>
    </lineage>
</organism>
<dbReference type="OrthoDB" id="2182676at2"/>
<evidence type="ECO:0000256" key="1">
    <source>
        <dbReference type="SAM" id="Phobius"/>
    </source>
</evidence>
<keyword evidence="1" id="KW-0812">Transmembrane</keyword>
<proteinExistence type="predicted"/>
<keyword evidence="1" id="KW-0472">Membrane</keyword>
<dbReference type="STRING" id="519424.AZF04_15205"/>
<evidence type="ECO:0000313" key="3">
    <source>
        <dbReference type="Proteomes" id="UP000075806"/>
    </source>
</evidence>
<gene>
    <name evidence="2" type="ORF">AZF04_15205</name>
</gene>
<accession>A0A161PJ78</accession>
<dbReference type="RefSeq" id="WP_061947674.1">
    <property type="nucleotide sequence ID" value="NZ_LTAO01000004.1"/>
</dbReference>
<keyword evidence="1" id="KW-1133">Transmembrane helix</keyword>
<evidence type="ECO:0000313" key="2">
    <source>
        <dbReference type="EMBL" id="KYG33862.1"/>
    </source>
</evidence>
<feature type="transmembrane region" description="Helical" evidence="1">
    <location>
        <begin position="140"/>
        <end position="166"/>
    </location>
</feature>
<protein>
    <recommendedName>
        <fullName evidence="4">DUF624 domain-containing protein</fullName>
    </recommendedName>
</protein>
<sequence length="202" mass="23340">MQETALMDRLLLVCQWIYKLFLLNLFWLGYTLLGLGFFGIFPASVALLTFFRDEFLGKNTEWKGRFFRIFKKELVKSNLYGWSFVFAAYLGFNAVSEIQQLNSILWLVFLVGTCILLVVSVYVPALYVHYHLSPLAYMKAAFILTFSFPVITGAKIVSLLFLYYLFSVFPAFLPFFLASLPSWVLIVFSMSAIKKLESEFKI</sequence>
<comment type="caution">
    <text evidence="2">The sequence shown here is derived from an EMBL/GenBank/DDBJ whole genome shotgun (WGS) entry which is preliminary data.</text>
</comment>
<dbReference type="InterPro" id="IPR006938">
    <property type="entry name" value="DUF624"/>
</dbReference>
<evidence type="ECO:0008006" key="4">
    <source>
        <dbReference type="Google" id="ProtNLM"/>
    </source>
</evidence>
<feature type="transmembrane region" description="Helical" evidence="1">
    <location>
        <begin position="27"/>
        <end position="52"/>
    </location>
</feature>
<keyword evidence="3" id="KW-1185">Reference proteome</keyword>
<dbReference type="EMBL" id="LTAO01000004">
    <property type="protein sequence ID" value="KYG33862.1"/>
    <property type="molecule type" value="Genomic_DNA"/>
</dbReference>
<dbReference type="Pfam" id="PF04854">
    <property type="entry name" value="DUF624"/>
    <property type="match status" value="1"/>
</dbReference>
<reference evidence="2" key="1">
    <citation type="submission" date="2016-02" db="EMBL/GenBank/DDBJ databases">
        <title>Genome sequence of Bacillus trypoxylicola KCTC 13244(T).</title>
        <authorList>
            <person name="Jeong H."/>
            <person name="Park S.-H."/>
            <person name="Choi S.-K."/>
        </authorList>
    </citation>
    <scope>NUCLEOTIDE SEQUENCE [LARGE SCALE GENOMIC DNA]</scope>
    <source>
        <strain evidence="2">KCTC 13244</strain>
    </source>
</reference>
<feature type="transmembrane region" description="Helical" evidence="1">
    <location>
        <begin position="104"/>
        <end position="128"/>
    </location>
</feature>
<name>A0A161PJ78_9BACI</name>
<dbReference type="AlphaFoldDB" id="A0A161PJ78"/>
<dbReference type="Proteomes" id="UP000075806">
    <property type="component" value="Unassembled WGS sequence"/>
</dbReference>
<feature type="transmembrane region" description="Helical" evidence="1">
    <location>
        <begin position="73"/>
        <end position="92"/>
    </location>
</feature>